<evidence type="ECO:0000313" key="3">
    <source>
        <dbReference type="EMBL" id="QAS53503.1"/>
    </source>
</evidence>
<keyword evidence="2" id="KW-0732">Signal</keyword>
<feature type="region of interest" description="Disordered" evidence="1">
    <location>
        <begin position="27"/>
        <end position="62"/>
    </location>
</feature>
<dbReference type="RefSeq" id="WP_128525776.1">
    <property type="nucleotide sequence ID" value="NZ_CP026118.1"/>
</dbReference>
<feature type="signal peptide" evidence="2">
    <location>
        <begin position="1"/>
        <end position="23"/>
    </location>
</feature>
<dbReference type="AlphaFoldDB" id="A0A410MFM0"/>
<dbReference type="KEGG" id="hli:HLI_15500"/>
<dbReference type="EMBL" id="CP026118">
    <property type="protein sequence ID" value="QAS53503.1"/>
    <property type="molecule type" value="Genomic_DNA"/>
</dbReference>
<evidence type="ECO:0000256" key="1">
    <source>
        <dbReference type="SAM" id="MobiDB-lite"/>
    </source>
</evidence>
<feature type="compositionally biased region" description="Low complexity" evidence="1">
    <location>
        <begin position="27"/>
        <end position="38"/>
    </location>
</feature>
<dbReference type="Proteomes" id="UP000287756">
    <property type="component" value="Chromosome"/>
</dbReference>
<organism evidence="3 4">
    <name type="scientific">Halobacillus litoralis</name>
    <dbReference type="NCBI Taxonomy" id="45668"/>
    <lineage>
        <taxon>Bacteria</taxon>
        <taxon>Bacillati</taxon>
        <taxon>Bacillota</taxon>
        <taxon>Bacilli</taxon>
        <taxon>Bacillales</taxon>
        <taxon>Bacillaceae</taxon>
        <taxon>Halobacillus</taxon>
    </lineage>
</organism>
<name>A0A410MFM0_9BACI</name>
<accession>A0A410MFM0</accession>
<sequence length="62" mass="6492">MKKFIIITGFVFVLLGSSASVVAADAVNNNSNNGKGNSEVAQQDHPEPPAVNPHGDELPFSN</sequence>
<evidence type="ECO:0000313" key="4">
    <source>
        <dbReference type="Proteomes" id="UP000287756"/>
    </source>
</evidence>
<evidence type="ECO:0000256" key="2">
    <source>
        <dbReference type="SAM" id="SignalP"/>
    </source>
</evidence>
<proteinExistence type="predicted"/>
<gene>
    <name evidence="3" type="ORF">HLI_15500</name>
</gene>
<evidence type="ECO:0008006" key="5">
    <source>
        <dbReference type="Google" id="ProtNLM"/>
    </source>
</evidence>
<feature type="chain" id="PRO_5038442748" description="Phr family secreted Rap phosphatase inhibitor" evidence="2">
    <location>
        <begin position="24"/>
        <end position="62"/>
    </location>
</feature>
<protein>
    <recommendedName>
        <fullName evidence="5">Phr family secreted Rap phosphatase inhibitor</fullName>
    </recommendedName>
</protein>
<reference evidence="3 4" key="1">
    <citation type="submission" date="2018-01" db="EMBL/GenBank/DDBJ databases">
        <title>The whole genome sequencing and assembly of Halobacillus litoralis ERB031 strain.</title>
        <authorList>
            <person name="Lee S.-J."/>
            <person name="Park M.-K."/>
            <person name="Kim J.-Y."/>
            <person name="Lee Y.-J."/>
            <person name="Yi H."/>
            <person name="Bahn Y.-S."/>
            <person name="Kim J.F."/>
            <person name="Lee D.-W."/>
        </authorList>
    </citation>
    <scope>NUCLEOTIDE SEQUENCE [LARGE SCALE GENOMIC DNA]</scope>
    <source>
        <strain evidence="3 4">ERB 031</strain>
    </source>
</reference>